<evidence type="ECO:0000256" key="3">
    <source>
        <dbReference type="SAM" id="Phobius"/>
    </source>
</evidence>
<feature type="region of interest" description="Disordered" evidence="2">
    <location>
        <begin position="1"/>
        <end position="41"/>
    </location>
</feature>
<sequence>METKTVERTKTAQSTSRTARPRPRAGHPAAARSGPRTRPSAPRLPFVLLVLGLLGGAMITLLMLHAVLAEDTFEIATLQRENRELSQQEQTLREQVMRAESPEAIAKAAEEMGMYPGEEPQFLDLDSGQITENPRSTGE</sequence>
<comment type="caution">
    <text evidence="4">The sequence shown here is derived from an EMBL/GenBank/DDBJ whole genome shotgun (WGS) entry which is preliminary data.</text>
</comment>
<feature type="compositionally biased region" description="Low complexity" evidence="2">
    <location>
        <begin position="26"/>
        <end position="36"/>
    </location>
</feature>
<evidence type="ECO:0000256" key="2">
    <source>
        <dbReference type="SAM" id="MobiDB-lite"/>
    </source>
</evidence>
<proteinExistence type="predicted"/>
<keyword evidence="5" id="KW-1185">Reference proteome</keyword>
<dbReference type="AlphaFoldDB" id="A0A9P2TBG9"/>
<feature type="compositionally biased region" description="Basic and acidic residues" evidence="2">
    <location>
        <begin position="1"/>
        <end position="10"/>
    </location>
</feature>
<keyword evidence="3" id="KW-0472">Membrane</keyword>
<dbReference type="EMBL" id="AOSG01000026">
    <property type="protein sequence ID" value="EOR71833.1"/>
    <property type="molecule type" value="Genomic_DNA"/>
</dbReference>
<evidence type="ECO:0000313" key="4">
    <source>
        <dbReference type="EMBL" id="EOR71833.1"/>
    </source>
</evidence>
<evidence type="ECO:0000313" key="5">
    <source>
        <dbReference type="Proteomes" id="UP000014184"/>
    </source>
</evidence>
<feature type="coiled-coil region" evidence="1">
    <location>
        <begin position="68"/>
        <end position="98"/>
    </location>
</feature>
<feature type="compositionally biased region" description="Polar residues" evidence="2">
    <location>
        <begin position="128"/>
        <end position="139"/>
    </location>
</feature>
<keyword evidence="3" id="KW-1133">Transmembrane helix</keyword>
<gene>
    <name evidence="4" type="ORF">TM51_05932</name>
</gene>
<protein>
    <recommendedName>
        <fullName evidence="6">Cell division protein FtsL</fullName>
    </recommendedName>
</protein>
<keyword evidence="3" id="KW-0812">Transmembrane</keyword>
<dbReference type="Proteomes" id="UP000014184">
    <property type="component" value="Unassembled WGS sequence"/>
</dbReference>
<reference evidence="4 5" key="1">
    <citation type="journal article" date="2013" name="Genome Announc.">
        <title>Draft Genome Sequence of the Lignocellulose Decomposer Thermobifida fusca Strain TM51.</title>
        <authorList>
            <person name="Toth A."/>
            <person name="Barna T."/>
            <person name="Nagy I."/>
            <person name="Horvath B."/>
            <person name="Nagy I."/>
            <person name="Tancsics A."/>
            <person name="Kriszt B."/>
            <person name="Baka E."/>
            <person name="Fekete C."/>
            <person name="Kukolya J."/>
        </authorList>
    </citation>
    <scope>NUCLEOTIDE SEQUENCE [LARGE SCALE GENOMIC DNA]</scope>
    <source>
        <strain evidence="4 5">TM51</strain>
    </source>
</reference>
<keyword evidence="1" id="KW-0175">Coiled coil</keyword>
<evidence type="ECO:0000256" key="1">
    <source>
        <dbReference type="SAM" id="Coils"/>
    </source>
</evidence>
<organism evidence="4 5">
    <name type="scientific">Thermobifida fusca TM51</name>
    <dbReference type="NCBI Taxonomy" id="1169414"/>
    <lineage>
        <taxon>Bacteria</taxon>
        <taxon>Bacillati</taxon>
        <taxon>Actinomycetota</taxon>
        <taxon>Actinomycetes</taxon>
        <taxon>Streptosporangiales</taxon>
        <taxon>Nocardiopsidaceae</taxon>
        <taxon>Thermobifida</taxon>
    </lineage>
</organism>
<feature type="transmembrane region" description="Helical" evidence="3">
    <location>
        <begin position="46"/>
        <end position="68"/>
    </location>
</feature>
<evidence type="ECO:0008006" key="6">
    <source>
        <dbReference type="Google" id="ProtNLM"/>
    </source>
</evidence>
<accession>A0A9P2TBG9</accession>
<feature type="region of interest" description="Disordered" evidence="2">
    <location>
        <begin position="116"/>
        <end position="139"/>
    </location>
</feature>
<name>A0A9P2TBG9_THEFU</name>
<dbReference type="RefSeq" id="WP_011291550.1">
    <property type="nucleotide sequence ID" value="NZ_AOSG01000026.1"/>
</dbReference>